<protein>
    <submittedName>
        <fullName evidence="1">Uncharacterized protein</fullName>
    </submittedName>
</protein>
<gene>
    <name evidence="1" type="ORF">RRG08_000741</name>
</gene>
<dbReference type="EMBL" id="JAWDGP010002058">
    <property type="protein sequence ID" value="KAK3785850.1"/>
    <property type="molecule type" value="Genomic_DNA"/>
</dbReference>
<evidence type="ECO:0000313" key="2">
    <source>
        <dbReference type="Proteomes" id="UP001283361"/>
    </source>
</evidence>
<comment type="caution">
    <text evidence="1">The sequence shown here is derived from an EMBL/GenBank/DDBJ whole genome shotgun (WGS) entry which is preliminary data.</text>
</comment>
<keyword evidence="2" id="KW-1185">Reference proteome</keyword>
<reference evidence="1" key="1">
    <citation type="journal article" date="2023" name="G3 (Bethesda)">
        <title>A reference genome for the long-term kleptoplast-retaining sea slug Elysia crispata morphotype clarki.</title>
        <authorList>
            <person name="Eastman K.E."/>
            <person name="Pendleton A.L."/>
            <person name="Shaikh M.A."/>
            <person name="Suttiyut T."/>
            <person name="Ogas R."/>
            <person name="Tomko P."/>
            <person name="Gavelis G."/>
            <person name="Widhalm J.R."/>
            <person name="Wisecaver J.H."/>
        </authorList>
    </citation>
    <scope>NUCLEOTIDE SEQUENCE</scope>
    <source>
        <strain evidence="1">ECLA1</strain>
    </source>
</reference>
<name>A0AAE1DXF0_9GAST</name>
<proteinExistence type="predicted"/>
<organism evidence="1 2">
    <name type="scientific">Elysia crispata</name>
    <name type="common">lettuce slug</name>
    <dbReference type="NCBI Taxonomy" id="231223"/>
    <lineage>
        <taxon>Eukaryota</taxon>
        <taxon>Metazoa</taxon>
        <taxon>Spiralia</taxon>
        <taxon>Lophotrochozoa</taxon>
        <taxon>Mollusca</taxon>
        <taxon>Gastropoda</taxon>
        <taxon>Heterobranchia</taxon>
        <taxon>Euthyneura</taxon>
        <taxon>Panpulmonata</taxon>
        <taxon>Sacoglossa</taxon>
        <taxon>Placobranchoidea</taxon>
        <taxon>Plakobranchidae</taxon>
        <taxon>Elysia</taxon>
    </lineage>
</organism>
<sequence length="101" mass="11563">MNEIMYNEVRQHNVLLPVPIHAVETAQKWSQLSLTKATPLASTKAWIHGYTVRDNKFKRPRKIFFVTKKLELLNVMEINAKSFKIKNISLLSCYGCAGNSV</sequence>
<evidence type="ECO:0000313" key="1">
    <source>
        <dbReference type="EMBL" id="KAK3785850.1"/>
    </source>
</evidence>
<accession>A0AAE1DXF0</accession>
<dbReference type="AlphaFoldDB" id="A0AAE1DXF0"/>
<dbReference type="Proteomes" id="UP001283361">
    <property type="component" value="Unassembled WGS sequence"/>
</dbReference>